<evidence type="ECO:0000313" key="2">
    <source>
        <dbReference type="Proteomes" id="UP001173578"/>
    </source>
</evidence>
<evidence type="ECO:0000313" key="1">
    <source>
        <dbReference type="EMBL" id="MDM1550652.1"/>
    </source>
</evidence>
<gene>
    <name evidence="1" type="ORF">HX095_05440</name>
</gene>
<protein>
    <recommendedName>
        <fullName evidence="3">DDE transposase family protein</fullName>
    </recommendedName>
</protein>
<reference evidence="1" key="1">
    <citation type="submission" date="2020-06" db="EMBL/GenBank/DDBJ databases">
        <authorList>
            <person name="Dong N."/>
        </authorList>
    </citation>
    <scope>NUCLEOTIDE SEQUENCE</scope>
    <source>
        <strain evidence="1">210</strain>
    </source>
</reference>
<comment type="caution">
    <text evidence="1">The sequence shown here is derived from an EMBL/GenBank/DDBJ whole genome shotgun (WGS) entry which is preliminary data.</text>
</comment>
<accession>A0AAW7DI94</accession>
<sequence>MGLKKTQAKEFAKILYTQHGLNLSQISAKVDVTTKTIGKWKDDENWDSLRSALTTTRSSIINNLQRQMELWQLKIGDDLATNQQTDILIKLANSIKALEVETGVGEVIDTQIKFIEFLQVHQPELAQQVTHWSDLFIQTRM</sequence>
<dbReference type="Proteomes" id="UP001173578">
    <property type="component" value="Unassembled WGS sequence"/>
</dbReference>
<evidence type="ECO:0008006" key="3">
    <source>
        <dbReference type="Google" id="ProtNLM"/>
    </source>
</evidence>
<organism evidence="1 2">
    <name type="scientific">Empedobacter falsenii</name>
    <dbReference type="NCBI Taxonomy" id="343874"/>
    <lineage>
        <taxon>Bacteria</taxon>
        <taxon>Pseudomonadati</taxon>
        <taxon>Bacteroidota</taxon>
        <taxon>Flavobacteriia</taxon>
        <taxon>Flavobacteriales</taxon>
        <taxon>Weeksellaceae</taxon>
        <taxon>Empedobacter</taxon>
    </lineage>
</organism>
<dbReference type="RefSeq" id="WP_286485336.1">
    <property type="nucleotide sequence ID" value="NZ_JACALR010000002.1"/>
</dbReference>
<proteinExistence type="predicted"/>
<dbReference type="EMBL" id="JACALR010000002">
    <property type="protein sequence ID" value="MDM1550652.1"/>
    <property type="molecule type" value="Genomic_DNA"/>
</dbReference>
<name>A0AAW7DI94_9FLAO</name>
<dbReference type="AlphaFoldDB" id="A0AAW7DI94"/>
<reference evidence="1" key="2">
    <citation type="journal article" date="2022" name="Sci. Total Environ.">
        <title>Prevalence, transmission, and molecular epidemiology of tet(X)-positive bacteria among humans, animals, and environmental niches in China: An epidemiological, and genomic-based study.</title>
        <authorList>
            <person name="Dong N."/>
            <person name="Zeng Y."/>
            <person name="Cai C."/>
            <person name="Sun C."/>
            <person name="Lu J."/>
            <person name="Liu C."/>
            <person name="Zhou H."/>
            <person name="Sun Q."/>
            <person name="Shu L."/>
            <person name="Wang H."/>
            <person name="Wang Y."/>
            <person name="Wang S."/>
            <person name="Wu C."/>
            <person name="Chan E.W."/>
            <person name="Chen G."/>
            <person name="Shen Z."/>
            <person name="Chen S."/>
            <person name="Zhang R."/>
        </authorList>
    </citation>
    <scope>NUCLEOTIDE SEQUENCE</scope>
    <source>
        <strain evidence="1">210</strain>
    </source>
</reference>